<accession>A0A841C9W2</accession>
<dbReference type="PANTHER" id="PTHR16950:SF16">
    <property type="entry name" value="ZINC TRANSPORTER ZIP13"/>
    <property type="match status" value="1"/>
</dbReference>
<feature type="transmembrane region" description="Helical" evidence="5">
    <location>
        <begin position="164"/>
        <end position="185"/>
    </location>
</feature>
<dbReference type="InterPro" id="IPR003689">
    <property type="entry name" value="ZIP"/>
</dbReference>
<feature type="transmembrane region" description="Helical" evidence="5">
    <location>
        <begin position="32"/>
        <end position="50"/>
    </location>
</feature>
<comment type="subcellular location">
    <subcellularLocation>
        <location evidence="1">Membrane</location>
        <topology evidence="1">Multi-pass membrane protein</topology>
    </subcellularLocation>
</comment>
<keyword evidence="2 5" id="KW-0812">Transmembrane</keyword>
<sequence length="253" mass="27535">MITLIFASLIGDVVAIAFGASMLFWKRGVERFSSYATPFAAGALLGAAFTDLLPDAANSGSYQNGLFGALLGILIFFLLERFVHWVHHHRSEGDNKQDDDATIPLIIFGNFIHRAIDGVSIAAGFLTSSKTGLLITLAIALHEIPHTVGDFGLLIYKGLDRVKVLLINISVALFTTLMAIIIYAIGHELKLPLDMLIGITAGFFIYIAVSDIIPDIHVHEDRRFMGTQSLLLIIGALGFALLMSLLHHYFGTV</sequence>
<feature type="transmembrane region" description="Helical" evidence="5">
    <location>
        <begin position="62"/>
        <end position="79"/>
    </location>
</feature>
<feature type="transmembrane region" description="Helical" evidence="5">
    <location>
        <begin position="6"/>
        <end position="25"/>
    </location>
</feature>
<reference evidence="6 7" key="1">
    <citation type="submission" date="2020-08" db="EMBL/GenBank/DDBJ databases">
        <title>Genomic Encyclopedia of Type Strains, Phase IV (KMG-IV): sequencing the most valuable type-strain genomes for metagenomic binning, comparative biology and taxonomic classification.</title>
        <authorList>
            <person name="Goeker M."/>
        </authorList>
    </citation>
    <scope>NUCLEOTIDE SEQUENCE [LARGE SCALE GENOMIC DNA]</scope>
    <source>
        <strain evidence="6 7">DSM 14925</strain>
    </source>
</reference>
<keyword evidence="3 5" id="KW-1133">Transmembrane helix</keyword>
<dbReference type="GO" id="GO:0046873">
    <property type="term" value="F:metal ion transmembrane transporter activity"/>
    <property type="evidence" value="ECO:0007669"/>
    <property type="project" value="InterPro"/>
</dbReference>
<dbReference type="GO" id="GO:0016020">
    <property type="term" value="C:membrane"/>
    <property type="evidence" value="ECO:0007669"/>
    <property type="project" value="UniProtKB-SubCell"/>
</dbReference>
<dbReference type="EMBL" id="JACHHV010000027">
    <property type="protein sequence ID" value="MBB5888508.1"/>
    <property type="molecule type" value="Genomic_DNA"/>
</dbReference>
<dbReference type="RefSeq" id="WP_183540627.1">
    <property type="nucleotide sequence ID" value="NZ_DASWOY010000027.1"/>
</dbReference>
<evidence type="ECO:0000256" key="5">
    <source>
        <dbReference type="SAM" id="Phobius"/>
    </source>
</evidence>
<proteinExistence type="predicted"/>
<feature type="transmembrane region" description="Helical" evidence="5">
    <location>
        <begin position="191"/>
        <end position="209"/>
    </location>
</feature>
<dbReference type="Proteomes" id="UP000562464">
    <property type="component" value="Unassembled WGS sequence"/>
</dbReference>
<dbReference type="AlphaFoldDB" id="A0A841C9W2"/>
<comment type="caution">
    <text evidence="6">The sequence shown here is derived from an EMBL/GenBank/DDBJ whole genome shotgun (WGS) entry which is preliminary data.</text>
</comment>
<dbReference type="Pfam" id="PF02535">
    <property type="entry name" value="Zip"/>
    <property type="match status" value="2"/>
</dbReference>
<name>A0A841C9W2_9LACT</name>
<evidence type="ECO:0000256" key="3">
    <source>
        <dbReference type="ARBA" id="ARBA00022989"/>
    </source>
</evidence>
<evidence type="ECO:0000256" key="2">
    <source>
        <dbReference type="ARBA" id="ARBA00022692"/>
    </source>
</evidence>
<feature type="transmembrane region" description="Helical" evidence="5">
    <location>
        <begin position="230"/>
        <end position="250"/>
    </location>
</feature>
<protein>
    <submittedName>
        <fullName evidence="6">Zinc and cadmium transporter</fullName>
    </submittedName>
</protein>
<organism evidence="6 7">
    <name type="scientific">Lactovum miscens</name>
    <dbReference type="NCBI Taxonomy" id="190387"/>
    <lineage>
        <taxon>Bacteria</taxon>
        <taxon>Bacillati</taxon>
        <taxon>Bacillota</taxon>
        <taxon>Bacilli</taxon>
        <taxon>Lactobacillales</taxon>
        <taxon>Streptococcaceae</taxon>
        <taxon>Lactovum</taxon>
    </lineage>
</organism>
<gene>
    <name evidence="6" type="ORF">HNQ37_001409</name>
</gene>
<evidence type="ECO:0000313" key="7">
    <source>
        <dbReference type="Proteomes" id="UP000562464"/>
    </source>
</evidence>
<evidence type="ECO:0000313" key="6">
    <source>
        <dbReference type="EMBL" id="MBB5888508.1"/>
    </source>
</evidence>
<evidence type="ECO:0000256" key="1">
    <source>
        <dbReference type="ARBA" id="ARBA00004141"/>
    </source>
</evidence>
<keyword evidence="7" id="KW-1185">Reference proteome</keyword>
<evidence type="ECO:0000256" key="4">
    <source>
        <dbReference type="ARBA" id="ARBA00023136"/>
    </source>
</evidence>
<dbReference type="PANTHER" id="PTHR16950">
    <property type="entry name" value="ZINC TRANSPORTER SLC39A7 HISTIDINE-RICH MEMBRANE PROTEIN KE4"/>
    <property type="match status" value="1"/>
</dbReference>
<keyword evidence="4 5" id="KW-0472">Membrane</keyword>